<name>A0A2P6V4C5_9CHLO</name>
<dbReference type="PROSITE" id="PS50097">
    <property type="entry name" value="BTB"/>
    <property type="match status" value="1"/>
</dbReference>
<comment type="pathway">
    <text evidence="2">Protein modification; protein ubiquitination.</text>
</comment>
<dbReference type="FunFam" id="3.40.50.620:FF:000011">
    <property type="entry name" value="Electron transfer flavoprotein subunit beta"/>
    <property type="match status" value="1"/>
</dbReference>
<dbReference type="AlphaFoldDB" id="A0A2P6V4C5"/>
<dbReference type="Pfam" id="PF00651">
    <property type="entry name" value="BTB"/>
    <property type="match status" value="1"/>
</dbReference>
<dbReference type="CDD" id="cd00121">
    <property type="entry name" value="MATH"/>
    <property type="match status" value="1"/>
</dbReference>
<dbReference type="PROSITE" id="PS01065">
    <property type="entry name" value="ETF_BETA"/>
    <property type="match status" value="1"/>
</dbReference>
<evidence type="ECO:0000256" key="3">
    <source>
        <dbReference type="ARBA" id="ARBA00007557"/>
    </source>
</evidence>
<dbReference type="PANTHER" id="PTHR21294:SF8">
    <property type="entry name" value="ELECTRON TRANSFER FLAVOPROTEIN SUBUNIT BETA"/>
    <property type="match status" value="1"/>
</dbReference>
<dbReference type="CDD" id="cd01714">
    <property type="entry name" value="ETF_beta"/>
    <property type="match status" value="1"/>
</dbReference>
<dbReference type="GO" id="GO:0009055">
    <property type="term" value="F:electron transfer activity"/>
    <property type="evidence" value="ECO:0007669"/>
    <property type="project" value="InterPro"/>
</dbReference>
<keyword evidence="4" id="KW-0813">Transport</keyword>
<comment type="caution">
    <text evidence="9">The sequence shown here is derived from an EMBL/GenBank/DDBJ whole genome shotgun (WGS) entry which is preliminary data.</text>
</comment>
<evidence type="ECO:0000313" key="10">
    <source>
        <dbReference type="Proteomes" id="UP000239649"/>
    </source>
</evidence>
<feature type="domain" description="MATH" evidence="8">
    <location>
        <begin position="499"/>
        <end position="635"/>
    </location>
</feature>
<dbReference type="InterPro" id="IPR033948">
    <property type="entry name" value="ETF_beta_N"/>
</dbReference>
<dbReference type="InterPro" id="IPR011333">
    <property type="entry name" value="SKP1/BTB/POZ_sf"/>
</dbReference>
<dbReference type="InterPro" id="IPR000210">
    <property type="entry name" value="BTB/POZ_dom"/>
</dbReference>
<dbReference type="InterPro" id="IPR012255">
    <property type="entry name" value="ETF_b"/>
</dbReference>
<organism evidence="9 10">
    <name type="scientific">Micractinium conductrix</name>
    <dbReference type="NCBI Taxonomy" id="554055"/>
    <lineage>
        <taxon>Eukaryota</taxon>
        <taxon>Viridiplantae</taxon>
        <taxon>Chlorophyta</taxon>
        <taxon>core chlorophytes</taxon>
        <taxon>Trebouxiophyceae</taxon>
        <taxon>Chlorellales</taxon>
        <taxon>Chlorellaceae</taxon>
        <taxon>Chlorella clade</taxon>
        <taxon>Micractinium</taxon>
    </lineage>
</organism>
<dbReference type="InterPro" id="IPR008974">
    <property type="entry name" value="TRAF-like"/>
</dbReference>
<dbReference type="Gene3D" id="2.60.210.10">
    <property type="entry name" value="Apoptosis, Tumor Necrosis Factor Receptor Associated Protein 2, Chain A"/>
    <property type="match status" value="1"/>
</dbReference>
<dbReference type="InterPro" id="IPR002083">
    <property type="entry name" value="MATH/TRAF_dom"/>
</dbReference>
<dbReference type="EMBL" id="LHPF02000031">
    <property type="protein sequence ID" value="PSC68927.1"/>
    <property type="molecule type" value="Genomic_DNA"/>
</dbReference>
<dbReference type="Pfam" id="PF01012">
    <property type="entry name" value="ETF"/>
    <property type="match status" value="1"/>
</dbReference>
<comment type="similarity">
    <text evidence="3">Belongs to the ETF beta-subunit/FixA family.</text>
</comment>
<dbReference type="SUPFAM" id="SSF49599">
    <property type="entry name" value="TRAF domain-like"/>
    <property type="match status" value="1"/>
</dbReference>
<dbReference type="GO" id="GO:0033539">
    <property type="term" value="P:fatty acid beta-oxidation using acyl-CoA dehydrogenase"/>
    <property type="evidence" value="ECO:0007669"/>
    <property type="project" value="TreeGrafter"/>
</dbReference>
<feature type="domain" description="BTB" evidence="7">
    <location>
        <begin position="275"/>
        <end position="348"/>
    </location>
</feature>
<dbReference type="PROSITE" id="PS50144">
    <property type="entry name" value="MATH"/>
    <property type="match status" value="1"/>
</dbReference>
<dbReference type="OrthoDB" id="276685at2759"/>
<evidence type="ECO:0000256" key="6">
    <source>
        <dbReference type="ARBA" id="ARBA00070092"/>
    </source>
</evidence>
<evidence type="ECO:0000259" key="8">
    <source>
        <dbReference type="PROSITE" id="PS50144"/>
    </source>
</evidence>
<dbReference type="GO" id="GO:0005759">
    <property type="term" value="C:mitochondrial matrix"/>
    <property type="evidence" value="ECO:0007669"/>
    <property type="project" value="UniProtKB-SubCell"/>
</dbReference>
<evidence type="ECO:0000256" key="5">
    <source>
        <dbReference type="ARBA" id="ARBA00022982"/>
    </source>
</evidence>
<comment type="subcellular location">
    <subcellularLocation>
        <location evidence="1">Mitochondrion matrix</location>
    </subcellularLocation>
</comment>
<dbReference type="CDD" id="cd18186">
    <property type="entry name" value="BTB_POZ_ZBTB_KLHL-like"/>
    <property type="match status" value="1"/>
</dbReference>
<proteinExistence type="inferred from homology"/>
<dbReference type="STRING" id="554055.A0A2P6V4C5"/>
<reference evidence="9 10" key="1">
    <citation type="journal article" date="2018" name="Plant J.">
        <title>Genome sequences of Chlorella sorokiniana UTEX 1602 and Micractinium conductrix SAG 241.80: implications to maltose excretion by a green alga.</title>
        <authorList>
            <person name="Arriola M.B."/>
            <person name="Velmurugan N."/>
            <person name="Zhang Y."/>
            <person name="Plunkett M.H."/>
            <person name="Hondzo H."/>
            <person name="Barney B.M."/>
        </authorList>
    </citation>
    <scope>NUCLEOTIDE SEQUENCE [LARGE SCALE GENOMIC DNA]</scope>
    <source>
        <strain evidence="9 10">SAG 241.80</strain>
    </source>
</reference>
<evidence type="ECO:0000256" key="2">
    <source>
        <dbReference type="ARBA" id="ARBA00004906"/>
    </source>
</evidence>
<gene>
    <name evidence="9" type="ORF">C2E20_7481</name>
</gene>
<dbReference type="Gene3D" id="3.40.50.620">
    <property type="entry name" value="HUPs"/>
    <property type="match status" value="1"/>
</dbReference>
<dbReference type="InterPro" id="IPR014729">
    <property type="entry name" value="Rossmann-like_a/b/a_fold"/>
</dbReference>
<evidence type="ECO:0000256" key="4">
    <source>
        <dbReference type="ARBA" id="ARBA00022448"/>
    </source>
</evidence>
<accession>A0A2P6V4C5</accession>
<dbReference type="Gene3D" id="3.30.710.10">
    <property type="entry name" value="Potassium Channel Kv1.1, Chain A"/>
    <property type="match status" value="1"/>
</dbReference>
<dbReference type="GO" id="GO:0009063">
    <property type="term" value="P:amino acid catabolic process"/>
    <property type="evidence" value="ECO:0007669"/>
    <property type="project" value="TreeGrafter"/>
</dbReference>
<protein>
    <recommendedName>
        <fullName evidence="6">Electron transfer flavoprotein subunit beta, mitochondrial</fullName>
    </recommendedName>
</protein>
<keyword evidence="5" id="KW-0249">Electron transport</keyword>
<dbReference type="InterPro" id="IPR014730">
    <property type="entry name" value="ETF_a/b_N"/>
</dbReference>
<dbReference type="Proteomes" id="UP000239649">
    <property type="component" value="Unassembled WGS sequence"/>
</dbReference>
<dbReference type="SMART" id="SM00893">
    <property type="entry name" value="ETF"/>
    <property type="match status" value="1"/>
</dbReference>
<dbReference type="InterPro" id="IPR000049">
    <property type="entry name" value="ET-Flavoprotein_bsu_CS"/>
</dbReference>
<sequence length="659" mass="70392">MSMNPFCEIAVEEALRVREAGLASEVVAVSVGPRQAADTLRTALAMGADRALHIQTDEEVQPLGIAKLLAAVAAKEQPGLVLLGKQAIDDDSSQTGQMLAALLGWPQATFASKLEVDAAAEKATVTREVDGGLETLRVALPAVVTADLRLNEPRYATLPNIMKAKKKPLAVTTPQELGVDPAPRLQTLCVEEPPKRKAGVVLGSAAELVQRLREEAKRSSYAIGTLLPPARRPPPPRLPATAVHRSMAAVPFTAAIDWDDPTAWYMGDPDLAEEADVRIRHPSGLVLPVHKLVLAQQSRVLKDMFRSLRPPVGGKRKAVDEEGALELETPFNLFSLQEVAHLLRFLYNLDDCEPAHLAAAEAHLPGVVRLAHALDAPKLLTALGRALVSRMRQLEGALQWLPLAEQCQLSAAWDEGVRALAASVLAATAEPNTPAALADLSVATRFQGLAQLGQGTLAAALTAVSLTANAASPACRDELAKCVPDVRLLAALRSPGLQEASCTWTVPGFLQLLEHPGPPPAEQRELLSPVFGKGGRWQLYIYPHGSLAQEGVHGVFTSLLFTACLPENARLTMPAKLTVDLIDAAGQPAVSLSQDCCCQAGAMTYGKLRFKRITELRGEHQRLLPGGAITLRASAIWLECEAEAPVGPPAYLPAWLPPR</sequence>
<keyword evidence="10" id="KW-1185">Reference proteome</keyword>
<evidence type="ECO:0000256" key="1">
    <source>
        <dbReference type="ARBA" id="ARBA00004305"/>
    </source>
</evidence>
<evidence type="ECO:0000259" key="7">
    <source>
        <dbReference type="PROSITE" id="PS50097"/>
    </source>
</evidence>
<evidence type="ECO:0000313" key="9">
    <source>
        <dbReference type="EMBL" id="PSC68927.1"/>
    </source>
</evidence>
<dbReference type="SUPFAM" id="SSF52402">
    <property type="entry name" value="Adenine nucleotide alpha hydrolases-like"/>
    <property type="match status" value="1"/>
</dbReference>
<dbReference type="PANTHER" id="PTHR21294">
    <property type="entry name" value="ELECTRON TRANSFER FLAVOPROTEIN BETA-SUBUNIT"/>
    <property type="match status" value="1"/>
</dbReference>